<keyword evidence="4" id="KW-1185">Reference proteome</keyword>
<keyword evidence="1" id="KW-0732">Signal</keyword>
<evidence type="ECO:0000313" key="4">
    <source>
        <dbReference type="Proteomes" id="UP000033618"/>
    </source>
</evidence>
<dbReference type="InterPro" id="IPR014861">
    <property type="entry name" value="CNP1-like_dom"/>
</dbReference>
<organism evidence="3 4">
    <name type="scientific">Robbsia andropogonis</name>
    <dbReference type="NCBI Taxonomy" id="28092"/>
    <lineage>
        <taxon>Bacteria</taxon>
        <taxon>Pseudomonadati</taxon>
        <taxon>Pseudomonadota</taxon>
        <taxon>Betaproteobacteria</taxon>
        <taxon>Burkholderiales</taxon>
        <taxon>Burkholderiaceae</taxon>
        <taxon>Robbsia</taxon>
    </lineage>
</organism>
<dbReference type="Proteomes" id="UP000033618">
    <property type="component" value="Unassembled WGS sequence"/>
</dbReference>
<sequence>MAAACCAAACASLSAVSSLPMLSGLSPIGIAHAADPDGTGNNGDGLSEGRSLMDMVTGRDDNWQEMPVASLPPLPQDKNLLPFQVSSQAELTFLIDKTSITIGKDGVVRYTVEVKSQAGARNIRYEGIRCANYSWRLYSGTNSDGTAWDNASTEWMRIQPNPMNGYQDALYNDYFCSNKSPVTSVKSIIEYIRYNRSLRTSQYRN</sequence>
<evidence type="ECO:0000256" key="1">
    <source>
        <dbReference type="SAM" id="SignalP"/>
    </source>
</evidence>
<dbReference type="AlphaFoldDB" id="A0A0F5JVK6"/>
<proteinExistence type="predicted"/>
<dbReference type="STRING" id="28092.WM40_20480"/>
<reference evidence="3 4" key="1">
    <citation type="submission" date="2015-03" db="EMBL/GenBank/DDBJ databases">
        <title>Draft Genome Sequence of Burkholderia andropogonis type strain ICMP2807, isolated from Sorghum bicolor.</title>
        <authorList>
            <person name="Lopes-Santos L."/>
            <person name="Castro D.B."/>
            <person name="Ottoboni L.M."/>
            <person name="Park D."/>
            <person name="Weirc B.S."/>
            <person name="Destefano S.A."/>
        </authorList>
    </citation>
    <scope>NUCLEOTIDE SEQUENCE [LARGE SCALE GENOMIC DNA]</scope>
    <source>
        <strain evidence="3 4">ICMP2807</strain>
    </source>
</reference>
<comment type="caution">
    <text evidence="3">The sequence shown here is derived from an EMBL/GenBank/DDBJ whole genome shotgun (WGS) entry which is preliminary data.</text>
</comment>
<dbReference type="Pfam" id="PF08750">
    <property type="entry name" value="CNP1"/>
    <property type="match status" value="1"/>
</dbReference>
<evidence type="ECO:0000259" key="2">
    <source>
        <dbReference type="Pfam" id="PF08750"/>
    </source>
</evidence>
<feature type="signal peptide" evidence="1">
    <location>
        <begin position="1"/>
        <end position="33"/>
    </location>
</feature>
<evidence type="ECO:0000313" key="3">
    <source>
        <dbReference type="EMBL" id="KKB61901.1"/>
    </source>
</evidence>
<protein>
    <recommendedName>
        <fullName evidence="2">CNP1-like uncharacterized domain-containing protein</fullName>
    </recommendedName>
</protein>
<gene>
    <name evidence="3" type="ORF">WM40_20480</name>
</gene>
<feature type="domain" description="CNP1-like uncharacterised" evidence="2">
    <location>
        <begin position="60"/>
        <end position="192"/>
    </location>
</feature>
<feature type="chain" id="PRO_5002490142" description="CNP1-like uncharacterized domain-containing protein" evidence="1">
    <location>
        <begin position="34"/>
        <end position="205"/>
    </location>
</feature>
<dbReference type="EMBL" id="LAQU01000029">
    <property type="protein sequence ID" value="KKB61901.1"/>
    <property type="molecule type" value="Genomic_DNA"/>
</dbReference>
<accession>A0A0F5JVK6</accession>
<name>A0A0F5JVK6_9BURK</name>
<dbReference type="PATRIC" id="fig|28092.6.peg.4817"/>